<protein>
    <submittedName>
        <fullName evidence="11">Exopolygalacturonase</fullName>
    </submittedName>
</protein>
<name>A0AAE1W736_9LAMI</name>
<comment type="caution">
    <text evidence="11">The sequence shown here is derived from an EMBL/GenBank/DDBJ whole genome shotgun (WGS) entry which is preliminary data.</text>
</comment>
<dbReference type="InterPro" id="IPR012334">
    <property type="entry name" value="Pectin_lyas_fold"/>
</dbReference>
<dbReference type="GO" id="GO:0004650">
    <property type="term" value="F:polygalacturonase activity"/>
    <property type="evidence" value="ECO:0007669"/>
    <property type="project" value="InterPro"/>
</dbReference>
<feature type="chain" id="PRO_5042042799" evidence="10">
    <location>
        <begin position="20"/>
        <end position="427"/>
    </location>
</feature>
<evidence type="ECO:0000313" key="12">
    <source>
        <dbReference type="Proteomes" id="UP001289374"/>
    </source>
</evidence>
<reference evidence="11" key="2">
    <citation type="journal article" date="2024" name="Plant">
        <title>Genomic evolution and insights into agronomic trait innovations of Sesamum species.</title>
        <authorList>
            <person name="Miao H."/>
            <person name="Wang L."/>
            <person name="Qu L."/>
            <person name="Liu H."/>
            <person name="Sun Y."/>
            <person name="Le M."/>
            <person name="Wang Q."/>
            <person name="Wei S."/>
            <person name="Zheng Y."/>
            <person name="Lin W."/>
            <person name="Duan Y."/>
            <person name="Cao H."/>
            <person name="Xiong S."/>
            <person name="Wang X."/>
            <person name="Wei L."/>
            <person name="Li C."/>
            <person name="Ma Q."/>
            <person name="Ju M."/>
            <person name="Zhao R."/>
            <person name="Li G."/>
            <person name="Mu C."/>
            <person name="Tian Q."/>
            <person name="Mei H."/>
            <person name="Zhang T."/>
            <person name="Gao T."/>
            <person name="Zhang H."/>
        </authorList>
    </citation>
    <scope>NUCLEOTIDE SEQUENCE</scope>
    <source>
        <strain evidence="11">K16</strain>
    </source>
</reference>
<keyword evidence="3" id="KW-0134">Cell wall</keyword>
<keyword evidence="5 9" id="KW-0378">Hydrolase</keyword>
<dbReference type="InterPro" id="IPR006626">
    <property type="entry name" value="PbH1"/>
</dbReference>
<feature type="signal peptide" evidence="10">
    <location>
        <begin position="1"/>
        <end position="19"/>
    </location>
</feature>
<comment type="subcellular location">
    <subcellularLocation>
        <location evidence="1">Secreted</location>
        <location evidence="1">Cell wall</location>
    </subcellularLocation>
</comment>
<keyword evidence="6 9" id="KW-0326">Glycosidase</keyword>
<dbReference type="GO" id="GO:0005975">
    <property type="term" value="P:carbohydrate metabolic process"/>
    <property type="evidence" value="ECO:0007669"/>
    <property type="project" value="InterPro"/>
</dbReference>
<gene>
    <name evidence="11" type="ORF">Sango_2404200</name>
</gene>
<dbReference type="AlphaFoldDB" id="A0AAE1W736"/>
<dbReference type="PANTHER" id="PTHR31375">
    <property type="match status" value="1"/>
</dbReference>
<reference evidence="11" key="1">
    <citation type="submission" date="2020-06" db="EMBL/GenBank/DDBJ databases">
        <authorList>
            <person name="Li T."/>
            <person name="Hu X."/>
            <person name="Zhang T."/>
            <person name="Song X."/>
            <person name="Zhang H."/>
            <person name="Dai N."/>
            <person name="Sheng W."/>
            <person name="Hou X."/>
            <person name="Wei L."/>
        </authorList>
    </citation>
    <scope>NUCLEOTIDE SEQUENCE</scope>
    <source>
        <strain evidence="11">K16</strain>
        <tissue evidence="11">Leaf</tissue>
    </source>
</reference>
<evidence type="ECO:0000256" key="9">
    <source>
        <dbReference type="RuleBase" id="RU361169"/>
    </source>
</evidence>
<evidence type="ECO:0000256" key="6">
    <source>
        <dbReference type="ARBA" id="ARBA00023295"/>
    </source>
</evidence>
<proteinExistence type="inferred from homology"/>
<keyword evidence="4" id="KW-0964">Secreted</keyword>
<keyword evidence="10" id="KW-0732">Signal</keyword>
<dbReference type="Pfam" id="PF00295">
    <property type="entry name" value="Glyco_hydro_28"/>
    <property type="match status" value="2"/>
</dbReference>
<sequence length="427" mass="45770">MGGVWIWMLLMAMVAGNHAAVFDVKSYGAKADGKADDSKAILDAWKAACNAGDASTVVIPKGTYMVGSMKIEGPCKAPITIEANKARFVAPIDPNQLRSHNGWINFIGIDKFVLQGGRFDGQGELAWHQNNCAGTGKCGSMPINLSFNTVTNALIHSITSYDSKQYHMDVLGCKNVTFRSIRVSAPDQSLNTDGIHIVRSSGINVTEADIKTGDDCVSVGDGSQQVNIEKVKCGPGHGIVIGSLGKYNNEEPVVGVTVKNCTLTNTVHGVRVETWPASPSDGIARDLHFQNIIMNNVGTPISIDQEYCPYKCDKKLRLKIKANDLTISFSRRELGFLKRVLVFLDFDKVPSRVKISDVTFDDIRGTSASKVAVKLRCSSGSPCENVGLSNINLAYKGSDGAATSECANVKPKLTGQLVPPACQVSSA</sequence>
<evidence type="ECO:0000256" key="7">
    <source>
        <dbReference type="ARBA" id="ARBA00023316"/>
    </source>
</evidence>
<comment type="similarity">
    <text evidence="2 9">Belongs to the glycosyl hydrolase 28 family.</text>
</comment>
<feature type="active site" evidence="8">
    <location>
        <position position="237"/>
    </location>
</feature>
<dbReference type="GO" id="GO:0071555">
    <property type="term" value="P:cell wall organization"/>
    <property type="evidence" value="ECO:0007669"/>
    <property type="project" value="UniProtKB-KW"/>
</dbReference>
<evidence type="ECO:0000256" key="5">
    <source>
        <dbReference type="ARBA" id="ARBA00022801"/>
    </source>
</evidence>
<evidence type="ECO:0000256" key="10">
    <source>
        <dbReference type="SAM" id="SignalP"/>
    </source>
</evidence>
<dbReference type="Gene3D" id="2.160.20.10">
    <property type="entry name" value="Single-stranded right-handed beta-helix, Pectin lyase-like"/>
    <property type="match status" value="1"/>
</dbReference>
<evidence type="ECO:0000256" key="4">
    <source>
        <dbReference type="ARBA" id="ARBA00022525"/>
    </source>
</evidence>
<dbReference type="SUPFAM" id="SSF51126">
    <property type="entry name" value="Pectin lyase-like"/>
    <property type="match status" value="1"/>
</dbReference>
<evidence type="ECO:0000256" key="3">
    <source>
        <dbReference type="ARBA" id="ARBA00022512"/>
    </source>
</evidence>
<dbReference type="InterPro" id="IPR000743">
    <property type="entry name" value="Glyco_hydro_28"/>
</dbReference>
<dbReference type="EMBL" id="JACGWL010000014">
    <property type="protein sequence ID" value="KAK4387976.1"/>
    <property type="molecule type" value="Genomic_DNA"/>
</dbReference>
<organism evidence="11 12">
    <name type="scientific">Sesamum angolense</name>
    <dbReference type="NCBI Taxonomy" id="2727404"/>
    <lineage>
        <taxon>Eukaryota</taxon>
        <taxon>Viridiplantae</taxon>
        <taxon>Streptophyta</taxon>
        <taxon>Embryophyta</taxon>
        <taxon>Tracheophyta</taxon>
        <taxon>Spermatophyta</taxon>
        <taxon>Magnoliopsida</taxon>
        <taxon>eudicotyledons</taxon>
        <taxon>Gunneridae</taxon>
        <taxon>Pentapetalae</taxon>
        <taxon>asterids</taxon>
        <taxon>lamiids</taxon>
        <taxon>Lamiales</taxon>
        <taxon>Pedaliaceae</taxon>
        <taxon>Sesamum</taxon>
    </lineage>
</organism>
<dbReference type="PROSITE" id="PS00502">
    <property type="entry name" value="POLYGALACTURONASE"/>
    <property type="match status" value="1"/>
</dbReference>
<evidence type="ECO:0000256" key="8">
    <source>
        <dbReference type="PROSITE-ProRule" id="PRU10052"/>
    </source>
</evidence>
<keyword evidence="12" id="KW-1185">Reference proteome</keyword>
<keyword evidence="7" id="KW-0961">Cell wall biogenesis/degradation</keyword>
<evidence type="ECO:0000256" key="1">
    <source>
        <dbReference type="ARBA" id="ARBA00004191"/>
    </source>
</evidence>
<evidence type="ECO:0000256" key="2">
    <source>
        <dbReference type="ARBA" id="ARBA00008834"/>
    </source>
</evidence>
<accession>A0AAE1W736</accession>
<dbReference type="InterPro" id="IPR011050">
    <property type="entry name" value="Pectin_lyase_fold/virulence"/>
</dbReference>
<dbReference type="Proteomes" id="UP001289374">
    <property type="component" value="Unassembled WGS sequence"/>
</dbReference>
<dbReference type="SMART" id="SM00710">
    <property type="entry name" value="PbH1"/>
    <property type="match status" value="5"/>
</dbReference>
<evidence type="ECO:0000313" key="11">
    <source>
        <dbReference type="EMBL" id="KAK4387976.1"/>
    </source>
</evidence>